<dbReference type="SUPFAM" id="SSF53474">
    <property type="entry name" value="alpha/beta-Hydrolases"/>
    <property type="match status" value="1"/>
</dbReference>
<sequence length="74" mass="7845">MLLHGSTADCLSMHSLAQAFASAGYTTYALDIRRHGASGTNDDMAVEQMPGTDHISLILDPDAIDATVAPTQKR</sequence>
<evidence type="ECO:0000313" key="2">
    <source>
        <dbReference type="Proteomes" id="UP000295380"/>
    </source>
</evidence>
<keyword evidence="2" id="KW-1185">Reference proteome</keyword>
<protein>
    <recommendedName>
        <fullName evidence="3">Serine aminopeptidase S33 family</fullName>
    </recommendedName>
</protein>
<dbReference type="Proteomes" id="UP000295380">
    <property type="component" value="Unassembled WGS sequence"/>
</dbReference>
<dbReference type="EMBL" id="SOBR01000001">
    <property type="protein sequence ID" value="TDU24672.1"/>
    <property type="molecule type" value="Genomic_DNA"/>
</dbReference>
<name>A0A4R7NV87_9GAMM</name>
<dbReference type="Gene3D" id="3.40.50.1820">
    <property type="entry name" value="alpha/beta hydrolase"/>
    <property type="match status" value="1"/>
</dbReference>
<organism evidence="1 2">
    <name type="scientific">Chromohalobacter marismortui</name>
    <dbReference type="NCBI Taxonomy" id="42055"/>
    <lineage>
        <taxon>Bacteria</taxon>
        <taxon>Pseudomonadati</taxon>
        <taxon>Pseudomonadota</taxon>
        <taxon>Gammaproteobacteria</taxon>
        <taxon>Oceanospirillales</taxon>
        <taxon>Halomonadaceae</taxon>
        <taxon>Chromohalobacter</taxon>
    </lineage>
</organism>
<dbReference type="AlphaFoldDB" id="A0A4R7NV87"/>
<comment type="caution">
    <text evidence="1">The sequence shown here is derived from an EMBL/GenBank/DDBJ whole genome shotgun (WGS) entry which is preliminary data.</text>
</comment>
<reference evidence="1 2" key="1">
    <citation type="submission" date="2019-03" db="EMBL/GenBank/DDBJ databases">
        <title>Genomic Encyclopedia of Type Strains, Phase IV (KMG-IV): sequencing the most valuable type-strain genomes for metagenomic binning, comparative biology and taxonomic classification.</title>
        <authorList>
            <person name="Goeker M."/>
        </authorList>
    </citation>
    <scope>NUCLEOTIDE SEQUENCE [LARGE SCALE GENOMIC DNA]</scope>
    <source>
        <strain evidence="1 2">DSM 6770</strain>
    </source>
</reference>
<gene>
    <name evidence="1" type="ORF">C8E00_10149</name>
</gene>
<evidence type="ECO:0000313" key="1">
    <source>
        <dbReference type="EMBL" id="TDU24672.1"/>
    </source>
</evidence>
<dbReference type="InterPro" id="IPR029058">
    <property type="entry name" value="AB_hydrolase_fold"/>
</dbReference>
<accession>A0A4R7NV87</accession>
<evidence type="ECO:0008006" key="3">
    <source>
        <dbReference type="Google" id="ProtNLM"/>
    </source>
</evidence>
<proteinExistence type="predicted"/>